<organism evidence="1 2">
    <name type="scientific">Pseudoalteromonas shioyasakiensis</name>
    <dbReference type="NCBI Taxonomy" id="1190813"/>
    <lineage>
        <taxon>Bacteria</taxon>
        <taxon>Pseudomonadati</taxon>
        <taxon>Pseudomonadota</taxon>
        <taxon>Gammaproteobacteria</taxon>
        <taxon>Alteromonadales</taxon>
        <taxon>Pseudoalteromonadaceae</taxon>
        <taxon>Pseudoalteromonas</taxon>
    </lineage>
</organism>
<accession>A0ABT6TUM3</accession>
<protein>
    <recommendedName>
        <fullName evidence="3">Phage gp6-like head-tail connector protein</fullName>
    </recommendedName>
</protein>
<dbReference type="EMBL" id="JAKUMG010000001">
    <property type="protein sequence ID" value="MDI4667614.1"/>
    <property type="molecule type" value="Genomic_DNA"/>
</dbReference>
<evidence type="ECO:0000313" key="1">
    <source>
        <dbReference type="EMBL" id="MDI4667614.1"/>
    </source>
</evidence>
<dbReference type="Proteomes" id="UP001156974">
    <property type="component" value="Unassembled WGS sequence"/>
</dbReference>
<sequence>MFKAKKLSRVEENVVSISDEYISKFETIPEDMPIELIIETLIELEGDRVTKNPLDPKAALAAVLVMYTHWKVSERYIPFSVFEFECSSVLDSEKFNIIVDKHLA</sequence>
<keyword evidence="2" id="KW-1185">Reference proteome</keyword>
<gene>
    <name evidence="1" type="ORF">MKZ47_00610</name>
</gene>
<proteinExistence type="predicted"/>
<name>A0ABT6TUM3_9GAMM</name>
<evidence type="ECO:0008006" key="3">
    <source>
        <dbReference type="Google" id="ProtNLM"/>
    </source>
</evidence>
<evidence type="ECO:0000313" key="2">
    <source>
        <dbReference type="Proteomes" id="UP001156974"/>
    </source>
</evidence>
<dbReference type="RefSeq" id="WP_175082088.1">
    <property type="nucleotide sequence ID" value="NZ_JAKUMG010000001.1"/>
</dbReference>
<reference evidence="1 2" key="1">
    <citation type="submission" date="2022-02" db="EMBL/GenBank/DDBJ databases">
        <title>Genome analysis of Beneficial Microorganisms for Coral consortium from Pocillopora damicornis.</title>
        <authorList>
            <person name="Rosado P.M."/>
            <person name="Cardoso P.M."/>
            <person name="Rosado J.G."/>
            <person name="Schultz J."/>
            <person name="Rocha U."/>
            <person name="Costa T.K."/>
            <person name="Peixoto R.S."/>
        </authorList>
    </citation>
    <scope>NUCLEOTIDE SEQUENCE [LARGE SCALE GENOMIC DNA]</scope>
    <source>
        <strain evidence="1 2">BMC5</strain>
    </source>
</reference>
<comment type="caution">
    <text evidence="1">The sequence shown here is derived from an EMBL/GenBank/DDBJ whole genome shotgun (WGS) entry which is preliminary data.</text>
</comment>